<dbReference type="AlphaFoldDB" id="A0AAI9CYL6"/>
<feature type="transmembrane region" description="Helical" evidence="1">
    <location>
        <begin position="154"/>
        <end position="174"/>
    </location>
</feature>
<accession>A0AAI9CYL6</accession>
<organism evidence="2 3">
    <name type="scientific">Vibrio navarrensis</name>
    <dbReference type="NCBI Taxonomy" id="29495"/>
    <lineage>
        <taxon>Bacteria</taxon>
        <taxon>Pseudomonadati</taxon>
        <taxon>Pseudomonadota</taxon>
        <taxon>Gammaproteobacteria</taxon>
        <taxon>Vibrionales</taxon>
        <taxon>Vibrionaceae</taxon>
        <taxon>Vibrio</taxon>
    </lineage>
</organism>
<reference evidence="2" key="1">
    <citation type="submission" date="2023-10" db="EMBL/GenBank/DDBJ databases">
        <authorList>
            <consortium name="PulseNet: The National Subtyping Network for Foodborne Disease Surveillance"/>
        </authorList>
    </citation>
    <scope>NUCLEOTIDE SEQUENCE</scope>
    <source>
        <strain evidence="2">PNUSAV004886</strain>
    </source>
</reference>
<protein>
    <submittedName>
        <fullName evidence="2">Uncharacterized protein</fullName>
    </submittedName>
</protein>
<name>A0AAI9CYL6_9VIBR</name>
<proteinExistence type="predicted"/>
<keyword evidence="1" id="KW-0472">Membrane</keyword>
<comment type="caution">
    <text evidence="2">The sequence shown here is derived from an EMBL/GenBank/DDBJ whole genome shotgun (WGS) entry which is preliminary data.</text>
</comment>
<evidence type="ECO:0000313" key="3">
    <source>
        <dbReference type="Proteomes" id="UP001253463"/>
    </source>
</evidence>
<feature type="transmembrane region" description="Helical" evidence="1">
    <location>
        <begin position="194"/>
        <end position="211"/>
    </location>
</feature>
<dbReference type="RefSeq" id="WP_187375570.1">
    <property type="nucleotide sequence ID" value="NZ_CAWPVW010000096.1"/>
</dbReference>
<gene>
    <name evidence="2" type="ORF">RZY48_004120</name>
</gene>
<feature type="transmembrane region" description="Helical" evidence="1">
    <location>
        <begin position="6"/>
        <end position="27"/>
    </location>
</feature>
<sequence length="231" mass="26104">MFDLLNNSWVIGTGTGVFSGVIATMITRKLFSKGDEREIAQKIENANREVLYALRPDISEGQTPSYTVLTAIINSTARKYKLEPNQLHSAKAFSEELIKEIMDSSFISAETKKSYCNSLEHLVAHDDKNQVDTEAEQARNEKFVAKVEYRERMIMLFSISIGLFTAFATFLSTLKSNSSGTVISQVFDSLMPTFLIFGGFVFAMNIILVAMKMRHKRLRQEYGVPTQEDRT</sequence>
<dbReference type="EMBL" id="ABNSCA010000034">
    <property type="protein sequence ID" value="ELN6934606.1"/>
    <property type="molecule type" value="Genomic_DNA"/>
</dbReference>
<evidence type="ECO:0000313" key="2">
    <source>
        <dbReference type="EMBL" id="ELN6934606.1"/>
    </source>
</evidence>
<dbReference type="Proteomes" id="UP001253463">
    <property type="component" value="Unassembled WGS sequence"/>
</dbReference>
<evidence type="ECO:0000256" key="1">
    <source>
        <dbReference type="SAM" id="Phobius"/>
    </source>
</evidence>
<keyword evidence="1" id="KW-0812">Transmembrane</keyword>
<keyword evidence="1" id="KW-1133">Transmembrane helix</keyword>